<keyword evidence="1" id="KW-1133">Transmembrane helix</keyword>
<reference evidence="2 3" key="1">
    <citation type="journal article" date="2007" name="J. Bacteriol.">
        <title>The complete genome sequence of Roseobacter denitrificans reveals a mixotrophic rather than photosynthetic metabolism.</title>
        <authorList>
            <person name="Swingley W.D."/>
            <person name="Sadekar S."/>
            <person name="Mastrian S.D."/>
            <person name="Matthies H.J."/>
            <person name="Hao J."/>
            <person name="Ramos H."/>
            <person name="Acharya C.R."/>
            <person name="Conrad A.L."/>
            <person name="Taylor H.L."/>
            <person name="Dejesa L.C."/>
            <person name="Shah M.K."/>
            <person name="O'huallachain M.E."/>
            <person name="Lince M.T."/>
            <person name="Blankenship R.E."/>
            <person name="Beatty J.T."/>
            <person name="Touchman J.W."/>
        </authorList>
    </citation>
    <scope>NUCLEOTIDE SEQUENCE [LARGE SCALE GENOMIC DNA]</scope>
    <source>
        <strain evidence="3">ATCC 33942 / OCh 114</strain>
    </source>
</reference>
<keyword evidence="3" id="KW-1185">Reference proteome</keyword>
<evidence type="ECO:0000313" key="3">
    <source>
        <dbReference type="Proteomes" id="UP000007029"/>
    </source>
</evidence>
<evidence type="ECO:0000256" key="1">
    <source>
        <dbReference type="SAM" id="Phobius"/>
    </source>
</evidence>
<organism evidence="2 3">
    <name type="scientific">Roseobacter denitrificans (strain ATCC 33942 / OCh 114)</name>
    <name type="common">Erythrobacter sp. (strain OCh 114)</name>
    <name type="synonym">Roseobacter denitrificans</name>
    <dbReference type="NCBI Taxonomy" id="375451"/>
    <lineage>
        <taxon>Bacteria</taxon>
        <taxon>Pseudomonadati</taxon>
        <taxon>Pseudomonadota</taxon>
        <taxon>Alphaproteobacteria</taxon>
        <taxon>Rhodobacterales</taxon>
        <taxon>Roseobacteraceae</taxon>
        <taxon>Roseobacter</taxon>
    </lineage>
</organism>
<keyword evidence="1" id="KW-0472">Membrane</keyword>
<sequence>MHDIALGDQMRPTTLQKTAYIALLLLMIGVASGLMGGL</sequence>
<dbReference type="STRING" id="375451.RD1_1991"/>
<dbReference type="EMBL" id="CP000362">
    <property type="protein sequence ID" value="ABG31595.1"/>
    <property type="molecule type" value="Genomic_DNA"/>
</dbReference>
<accession>Q168J8</accession>
<dbReference type="HOGENOM" id="CLU_220054_0_0_5"/>
<gene>
    <name evidence="2" type="ordered locus">RD1_1991</name>
</gene>
<feature type="transmembrane region" description="Helical" evidence="1">
    <location>
        <begin position="20"/>
        <end position="37"/>
    </location>
</feature>
<protein>
    <submittedName>
        <fullName evidence="2">Uncharacterized protein</fullName>
    </submittedName>
</protein>
<evidence type="ECO:0000313" key="2">
    <source>
        <dbReference type="EMBL" id="ABG31595.1"/>
    </source>
</evidence>
<dbReference type="KEGG" id="rde:RD1_1991"/>
<dbReference type="Proteomes" id="UP000007029">
    <property type="component" value="Chromosome"/>
</dbReference>
<proteinExistence type="predicted"/>
<dbReference type="AlphaFoldDB" id="Q168J8"/>
<name>Q168J8_ROSDO</name>
<keyword evidence="1" id="KW-0812">Transmembrane</keyword>